<dbReference type="PANTHER" id="PTHR30151">
    <property type="entry name" value="ALKANE SULFONATE ABC TRANSPORTER-RELATED, MEMBRANE SUBUNIT"/>
    <property type="match status" value="1"/>
</dbReference>
<comment type="similarity">
    <text evidence="7">Belongs to the binding-protein-dependent transport system permease family.</text>
</comment>
<evidence type="ECO:0000259" key="8">
    <source>
        <dbReference type="PROSITE" id="PS50928"/>
    </source>
</evidence>
<gene>
    <name evidence="9" type="ORF">JX360_14570</name>
</gene>
<proteinExistence type="inferred from homology"/>
<accession>A0ABT0CEA0</accession>
<keyword evidence="6 7" id="KW-0472">Membrane</keyword>
<evidence type="ECO:0000256" key="3">
    <source>
        <dbReference type="ARBA" id="ARBA00022475"/>
    </source>
</evidence>
<dbReference type="EMBL" id="JAFIRA010000047">
    <property type="protein sequence ID" value="MCJ2544113.1"/>
    <property type="molecule type" value="Genomic_DNA"/>
</dbReference>
<feature type="transmembrane region" description="Helical" evidence="7">
    <location>
        <begin position="203"/>
        <end position="225"/>
    </location>
</feature>
<evidence type="ECO:0000256" key="5">
    <source>
        <dbReference type="ARBA" id="ARBA00022989"/>
    </source>
</evidence>
<keyword evidence="10" id="KW-1185">Reference proteome</keyword>
<organism evidence="9 10">
    <name type="scientific">Thermostichus vulcanus str. 'Rupite'</name>
    <dbReference type="NCBI Taxonomy" id="2813851"/>
    <lineage>
        <taxon>Bacteria</taxon>
        <taxon>Bacillati</taxon>
        <taxon>Cyanobacteriota</taxon>
        <taxon>Cyanophyceae</taxon>
        <taxon>Thermostichales</taxon>
        <taxon>Thermostichaceae</taxon>
        <taxon>Thermostichus</taxon>
    </lineage>
</organism>
<evidence type="ECO:0000256" key="7">
    <source>
        <dbReference type="RuleBase" id="RU363032"/>
    </source>
</evidence>
<feature type="transmembrane region" description="Helical" evidence="7">
    <location>
        <begin position="88"/>
        <end position="111"/>
    </location>
</feature>
<name>A0ABT0CEA0_THEVL</name>
<feature type="transmembrane region" description="Helical" evidence="7">
    <location>
        <begin position="123"/>
        <end position="144"/>
    </location>
</feature>
<dbReference type="Gene3D" id="1.10.3720.10">
    <property type="entry name" value="MetI-like"/>
    <property type="match status" value="1"/>
</dbReference>
<protein>
    <submittedName>
        <fullName evidence="9">ABC transporter permease</fullName>
    </submittedName>
</protein>
<evidence type="ECO:0000313" key="10">
    <source>
        <dbReference type="Proteomes" id="UP000830835"/>
    </source>
</evidence>
<comment type="subcellular location">
    <subcellularLocation>
        <location evidence="1 7">Cell membrane</location>
        <topology evidence="1 7">Multi-pass membrane protein</topology>
    </subcellularLocation>
</comment>
<dbReference type="PANTHER" id="PTHR30151:SF19">
    <property type="entry name" value="ABC TRANSPORTER PERMEASE"/>
    <property type="match status" value="1"/>
</dbReference>
<dbReference type="InterPro" id="IPR035906">
    <property type="entry name" value="MetI-like_sf"/>
</dbReference>
<feature type="domain" description="ABC transmembrane type-1" evidence="8">
    <location>
        <begin position="81"/>
        <end position="265"/>
    </location>
</feature>
<keyword evidence="4 7" id="KW-0812">Transmembrane</keyword>
<sequence length="281" mass="31416">MQTVMTSGIPSRIQPLKIGRTLPRERIWPQWVIWNCQVSLVVLLLASWEIGVRMEWIDPFFWSSPSAILDTALIFIRRGDAFIDTWFTFRSTILGFIFGTLGGAIVGLSFWWSRNYSAIFEPFILIFHAIPKLALGPLVILVFGMGLASKVAMAIALTIVVSILNTYSGVQAVDGDLIRLMYSLGANRWQVFTKVVIPSAMPWIISSLRVNIGLALAGAIVGEFISSQYGLGRKILYAGSTYDIALIWVATIVLSTLAMVMYWLVIQLEKWLLKGVMHKKV</sequence>
<dbReference type="Proteomes" id="UP000830835">
    <property type="component" value="Unassembled WGS sequence"/>
</dbReference>
<keyword evidence="5 7" id="KW-1133">Transmembrane helix</keyword>
<dbReference type="CDD" id="cd06261">
    <property type="entry name" value="TM_PBP2"/>
    <property type="match status" value="1"/>
</dbReference>
<keyword evidence="2 7" id="KW-0813">Transport</keyword>
<feature type="transmembrane region" description="Helical" evidence="7">
    <location>
        <begin position="245"/>
        <end position="265"/>
    </location>
</feature>
<feature type="transmembrane region" description="Helical" evidence="7">
    <location>
        <begin position="151"/>
        <end position="170"/>
    </location>
</feature>
<evidence type="ECO:0000256" key="6">
    <source>
        <dbReference type="ARBA" id="ARBA00023136"/>
    </source>
</evidence>
<evidence type="ECO:0000256" key="4">
    <source>
        <dbReference type="ARBA" id="ARBA00022692"/>
    </source>
</evidence>
<keyword evidence="3" id="KW-1003">Cell membrane</keyword>
<comment type="caution">
    <text evidence="9">The sequence shown here is derived from an EMBL/GenBank/DDBJ whole genome shotgun (WGS) entry which is preliminary data.</text>
</comment>
<evidence type="ECO:0000256" key="2">
    <source>
        <dbReference type="ARBA" id="ARBA00022448"/>
    </source>
</evidence>
<dbReference type="InterPro" id="IPR000515">
    <property type="entry name" value="MetI-like"/>
</dbReference>
<dbReference type="RefSeq" id="WP_244352326.1">
    <property type="nucleotide sequence ID" value="NZ_JAFIRA010000047.1"/>
</dbReference>
<reference evidence="9" key="1">
    <citation type="submission" date="2021-02" db="EMBL/GenBank/DDBJ databases">
        <title>The CRISPR/cas machinery reduction and long-range gene transfer in the hot spring cyanobacterium Synechococcus.</title>
        <authorList>
            <person name="Dvorak P."/>
            <person name="Jahodarova E."/>
            <person name="Hasler P."/>
            <person name="Poulickova A."/>
        </authorList>
    </citation>
    <scope>NUCLEOTIDE SEQUENCE</scope>
    <source>
        <strain evidence="9">Rupite</strain>
    </source>
</reference>
<dbReference type="Pfam" id="PF00528">
    <property type="entry name" value="BPD_transp_1"/>
    <property type="match status" value="1"/>
</dbReference>
<dbReference type="SUPFAM" id="SSF161098">
    <property type="entry name" value="MetI-like"/>
    <property type="match status" value="1"/>
</dbReference>
<dbReference type="PROSITE" id="PS50928">
    <property type="entry name" value="ABC_TM1"/>
    <property type="match status" value="1"/>
</dbReference>
<evidence type="ECO:0000313" key="9">
    <source>
        <dbReference type="EMBL" id="MCJ2544113.1"/>
    </source>
</evidence>
<evidence type="ECO:0000256" key="1">
    <source>
        <dbReference type="ARBA" id="ARBA00004651"/>
    </source>
</evidence>